<dbReference type="RefSeq" id="WP_408573680.1">
    <property type="nucleotide sequence ID" value="NZ_JBBEST010000010.1"/>
</dbReference>
<keyword evidence="1" id="KW-0812">Transmembrane</keyword>
<keyword evidence="1" id="KW-0472">Membrane</keyword>
<evidence type="ECO:0000256" key="1">
    <source>
        <dbReference type="SAM" id="Phobius"/>
    </source>
</evidence>
<dbReference type="Pfam" id="PF05134">
    <property type="entry name" value="T2SSL"/>
    <property type="match status" value="1"/>
</dbReference>
<dbReference type="InterPro" id="IPR024230">
    <property type="entry name" value="GspL_cyto_dom"/>
</dbReference>
<keyword evidence="1" id="KW-1133">Transmembrane helix</keyword>
<dbReference type="Proteomes" id="UP001629523">
    <property type="component" value="Unassembled WGS sequence"/>
</dbReference>
<comment type="caution">
    <text evidence="3">The sequence shown here is derived from an EMBL/GenBank/DDBJ whole genome shotgun (WGS) entry which is preliminary data.</text>
</comment>
<gene>
    <name evidence="3" type="primary">gspL</name>
    <name evidence="3" type="ORF">WFP14_17125</name>
</gene>
<sequence>MSNINSETSSKTILVIRLGACASDPVYWYVKTESGKDCKYGRLNNYTELKDISFYFNDEVKILVTSRVVIFRTIKIKNKKYLKNRRFLLFSIESLIVGDIENYHVVILKSSREFCHVMVVERDFMNLWLGWLTEIGISTTVMIPDVLTLPFLENKWFTVKLDNEWLIRDSWVSGFLLDRCIFEKLYLSTTLPFRENLLIPNESQESTSEVTNFCEALNIMDNNIGNNNANLLSGQYYHHRKVVVNNSLYLMIIFSCILLFVVIYSNSYFYRSNILKDIHDINILLSDFHVKYPLVLNYKNNSAIAGHDYEDIYSDFIDLLHKSSEVLGDADISINSISFDNNAHKISFNIDDDEDVVWELKDPHEQDERLNITKVFNDNDTCEIIFEFK</sequence>
<proteinExistence type="predicted"/>
<organism evidence="3 4">
    <name type="scientific">Yersinia proxima</name>
    <dbReference type="NCBI Taxonomy" id="2890316"/>
    <lineage>
        <taxon>Bacteria</taxon>
        <taxon>Pseudomonadati</taxon>
        <taxon>Pseudomonadota</taxon>
        <taxon>Gammaproteobacteria</taxon>
        <taxon>Enterobacterales</taxon>
        <taxon>Yersiniaceae</taxon>
        <taxon>Yersinia</taxon>
    </lineage>
</organism>
<evidence type="ECO:0000313" key="4">
    <source>
        <dbReference type="Proteomes" id="UP001629523"/>
    </source>
</evidence>
<dbReference type="NCBIfam" id="TIGR01709">
    <property type="entry name" value="typeII_sec_gspL"/>
    <property type="match status" value="1"/>
</dbReference>
<name>A0ABW9F286_9GAMM</name>
<feature type="domain" description="GspL cytoplasmic actin-ATPase-like" evidence="2">
    <location>
        <begin position="14"/>
        <end position="237"/>
    </location>
</feature>
<dbReference type="InterPro" id="IPR007812">
    <property type="entry name" value="T2SS_protein-GspL"/>
</dbReference>
<reference evidence="3 4" key="1">
    <citation type="journal article" date="2024" name="Infect. Genet. Evol.">
        <title>Characteristics and comparative genome analysis of Yersinia enterocolitica and related species associated with human infections in Switzerland 2019-2023.</title>
        <authorList>
            <person name="Stevens M.J.A."/>
            <person name="Horlbog J.A."/>
            <person name="Diethelm A."/>
            <person name="Stephan R."/>
            <person name="Nuesch-Inderbinen M."/>
        </authorList>
    </citation>
    <scope>NUCLEOTIDE SEQUENCE [LARGE SCALE GENOMIC DNA]</scope>
    <source>
        <strain evidence="3 4">N20-0302</strain>
    </source>
</reference>
<dbReference type="InterPro" id="IPR043129">
    <property type="entry name" value="ATPase_NBD"/>
</dbReference>
<accession>A0ABW9F286</accession>
<dbReference type="EMBL" id="JBBEST010000010">
    <property type="protein sequence ID" value="MFM1348272.1"/>
    <property type="molecule type" value="Genomic_DNA"/>
</dbReference>
<dbReference type="CDD" id="cd24017">
    <property type="entry name" value="ASKHA_T2SSL_N"/>
    <property type="match status" value="1"/>
</dbReference>
<feature type="transmembrane region" description="Helical" evidence="1">
    <location>
        <begin position="248"/>
        <end position="269"/>
    </location>
</feature>
<evidence type="ECO:0000313" key="3">
    <source>
        <dbReference type="EMBL" id="MFM1348272.1"/>
    </source>
</evidence>
<protein>
    <submittedName>
        <fullName evidence="3">Type II secretion system protein GspL</fullName>
    </submittedName>
</protein>
<dbReference type="Gene3D" id="3.30.420.380">
    <property type="match status" value="1"/>
</dbReference>
<dbReference type="SUPFAM" id="SSF53067">
    <property type="entry name" value="Actin-like ATPase domain"/>
    <property type="match status" value="2"/>
</dbReference>
<keyword evidence="4" id="KW-1185">Reference proteome</keyword>
<dbReference type="Gene3D" id="3.30.420.370">
    <property type="match status" value="1"/>
</dbReference>
<evidence type="ECO:0000259" key="2">
    <source>
        <dbReference type="Pfam" id="PF05134"/>
    </source>
</evidence>